<sequence>MKVVLLAGGYGTRLSEETIKKPKPLVEIGDKPILWHIMKIYSHFGYSDFIVCLGYKGHLIKQYFTDYFLNNSNVTVNLETNDISYLNKVKENWKITLVDTGSNTLTGGRLKRIESYLNNEPFMVTYGDGVSDLNIQELISFHKSHNKIATLTAVQPEGRFGSLSIGKENIITKFFEKPKGDNNWINGGFFVFEPEIFQYLSNDQTILEKEPLMNLSEDGELMAYKHHGFWHPMDTLKDKKALTSLWYSGNAPWKQWE</sequence>
<keyword evidence="2" id="KW-0808">Transferase</keyword>
<dbReference type="Pfam" id="PF00483">
    <property type="entry name" value="NTP_transferase"/>
    <property type="match status" value="1"/>
</dbReference>
<keyword evidence="2" id="KW-0548">Nucleotidyltransferase</keyword>
<dbReference type="CDD" id="cd02524">
    <property type="entry name" value="G1P_cytidylyltransferase"/>
    <property type="match status" value="1"/>
</dbReference>
<dbReference type="PANTHER" id="PTHR47183:SF1">
    <property type="entry name" value="GLUCOSE-1-PHOSPHATE CYTIDYLYLTRANSFERASE"/>
    <property type="match status" value="1"/>
</dbReference>
<organism evidence="2 3">
    <name type="scientific">Sutcliffiella cohnii</name>
    <dbReference type="NCBI Taxonomy" id="33932"/>
    <lineage>
        <taxon>Bacteria</taxon>
        <taxon>Bacillati</taxon>
        <taxon>Bacillota</taxon>
        <taxon>Bacilli</taxon>
        <taxon>Bacillales</taxon>
        <taxon>Bacillaceae</taxon>
        <taxon>Sutcliffiella</taxon>
    </lineage>
</organism>
<dbReference type="AlphaFoldDB" id="A0A223KMT9"/>
<evidence type="ECO:0000313" key="2">
    <source>
        <dbReference type="EMBL" id="AST90643.1"/>
    </source>
</evidence>
<dbReference type="InterPro" id="IPR013446">
    <property type="entry name" value="G1P_cyt_trans-like"/>
</dbReference>
<name>A0A223KMT9_9BACI</name>
<evidence type="ECO:0000313" key="3">
    <source>
        <dbReference type="Proteomes" id="UP000215224"/>
    </source>
</evidence>
<dbReference type="GO" id="GO:0009243">
    <property type="term" value="P:O antigen biosynthetic process"/>
    <property type="evidence" value="ECO:0007669"/>
    <property type="project" value="InterPro"/>
</dbReference>
<accession>A0A223KMT9</accession>
<dbReference type="RefSeq" id="WP_066414729.1">
    <property type="nucleotide sequence ID" value="NZ_CP018866.1"/>
</dbReference>
<protein>
    <submittedName>
        <fullName evidence="2">Glucose-1-phosphate cytidylyltransferase</fullName>
    </submittedName>
</protein>
<reference evidence="2 3" key="1">
    <citation type="submission" date="2016-12" db="EMBL/GenBank/DDBJ databases">
        <title>The whole genome sequencing and assembly of Bacillus cohnii DSM 6307T strain.</title>
        <authorList>
            <person name="Lee Y.-J."/>
            <person name="Yi H."/>
            <person name="Bahn Y.-S."/>
            <person name="Kim J.F."/>
            <person name="Lee D.-W."/>
        </authorList>
    </citation>
    <scope>NUCLEOTIDE SEQUENCE [LARGE SCALE GENOMIC DNA]</scope>
    <source>
        <strain evidence="2 3">DSM 6307</strain>
    </source>
</reference>
<dbReference type="InterPro" id="IPR029044">
    <property type="entry name" value="Nucleotide-diphossugar_trans"/>
</dbReference>
<dbReference type="STRING" id="1314751.GCA_001591425_01728"/>
<dbReference type="InterPro" id="IPR005835">
    <property type="entry name" value="NTP_transferase_dom"/>
</dbReference>
<dbReference type="SUPFAM" id="SSF53448">
    <property type="entry name" value="Nucleotide-diphospho-sugar transferases"/>
    <property type="match status" value="1"/>
</dbReference>
<dbReference type="KEGG" id="bcoh:BC6307_04780"/>
<dbReference type="PANTHER" id="PTHR47183">
    <property type="entry name" value="GLUCOSE-1-PHOSPHATE CYTIDYLYLTRANSFERASE-RELATED"/>
    <property type="match status" value="1"/>
</dbReference>
<gene>
    <name evidence="2" type="ORF">BC6307_04780</name>
</gene>
<keyword evidence="3" id="KW-1185">Reference proteome</keyword>
<dbReference type="NCBIfam" id="TIGR02623">
    <property type="entry name" value="G1P_cyt_trans"/>
    <property type="match status" value="1"/>
</dbReference>
<dbReference type="Gene3D" id="3.90.550.10">
    <property type="entry name" value="Spore Coat Polysaccharide Biosynthesis Protein SpsA, Chain A"/>
    <property type="match status" value="1"/>
</dbReference>
<evidence type="ECO:0000259" key="1">
    <source>
        <dbReference type="Pfam" id="PF00483"/>
    </source>
</evidence>
<proteinExistence type="predicted"/>
<dbReference type="Proteomes" id="UP000215224">
    <property type="component" value="Chromosome"/>
</dbReference>
<dbReference type="GO" id="GO:0047343">
    <property type="term" value="F:glucose-1-phosphate cytidylyltransferase activity"/>
    <property type="evidence" value="ECO:0007669"/>
    <property type="project" value="InterPro"/>
</dbReference>
<dbReference type="InterPro" id="IPR046981">
    <property type="entry name" value="G1P_cyt_trans"/>
</dbReference>
<feature type="domain" description="Nucleotidyl transferase" evidence="1">
    <location>
        <begin position="2"/>
        <end position="204"/>
    </location>
</feature>
<dbReference type="EMBL" id="CP018866">
    <property type="protein sequence ID" value="AST90643.1"/>
    <property type="molecule type" value="Genomic_DNA"/>
</dbReference>